<gene>
    <name evidence="1" type="ORF">Q0590_23855</name>
</gene>
<comment type="caution">
    <text evidence="1">The sequence shown here is derived from an EMBL/GenBank/DDBJ whole genome shotgun (WGS) entry which is preliminary data.</text>
</comment>
<dbReference type="SUPFAM" id="SSF52402">
    <property type="entry name" value="Adenine nucleotide alpha hydrolases-like"/>
    <property type="match status" value="1"/>
</dbReference>
<accession>A0ABT8RB47</accession>
<dbReference type="RefSeq" id="WP_302040133.1">
    <property type="nucleotide sequence ID" value="NZ_JAUKPO010000018.1"/>
</dbReference>
<sequence>MKNILIPSDFSLQSLACIEDLVHKFRSEQLNIVFVHVFLLSNSVVDLMLLSRRRKEYSYISDEFWSNCKRLESRYWQQINSIKVDCFYGSTVAVFKNYLESHKIDLIVYPQQYHFQQLSKESFDPAKLIAKSGKEVLILQKEKKQKPISPYAWVKNMTYQWSLN</sequence>
<name>A0ABT8RB47_9BACT</name>
<dbReference type="EMBL" id="JAUKPO010000018">
    <property type="protein sequence ID" value="MDO1449331.1"/>
    <property type="molecule type" value="Genomic_DNA"/>
</dbReference>
<evidence type="ECO:0000313" key="1">
    <source>
        <dbReference type="EMBL" id="MDO1449331.1"/>
    </source>
</evidence>
<reference evidence="1" key="1">
    <citation type="submission" date="2023-07" db="EMBL/GenBank/DDBJ databases">
        <title>The genome sequence of Rhodocytophaga aerolata KACC 12507.</title>
        <authorList>
            <person name="Zhang X."/>
        </authorList>
    </citation>
    <scope>NUCLEOTIDE SEQUENCE</scope>
    <source>
        <strain evidence="1">KACC 12507</strain>
    </source>
</reference>
<organism evidence="1 2">
    <name type="scientific">Rhodocytophaga aerolata</name>
    <dbReference type="NCBI Taxonomy" id="455078"/>
    <lineage>
        <taxon>Bacteria</taxon>
        <taxon>Pseudomonadati</taxon>
        <taxon>Bacteroidota</taxon>
        <taxon>Cytophagia</taxon>
        <taxon>Cytophagales</taxon>
        <taxon>Rhodocytophagaceae</taxon>
        <taxon>Rhodocytophaga</taxon>
    </lineage>
</organism>
<dbReference type="Proteomes" id="UP001168528">
    <property type="component" value="Unassembled WGS sequence"/>
</dbReference>
<proteinExistence type="predicted"/>
<keyword evidence="2" id="KW-1185">Reference proteome</keyword>
<protein>
    <recommendedName>
        <fullName evidence="3">Universal stress protein</fullName>
    </recommendedName>
</protein>
<evidence type="ECO:0008006" key="3">
    <source>
        <dbReference type="Google" id="ProtNLM"/>
    </source>
</evidence>
<evidence type="ECO:0000313" key="2">
    <source>
        <dbReference type="Proteomes" id="UP001168528"/>
    </source>
</evidence>